<reference evidence="2 3" key="1">
    <citation type="journal article" date="2020" name="Microb. Genom.">
        <title>Genetic diversity of clinical and environmental Mucorales isolates obtained from an investigation of mucormycosis cases among solid organ transplant recipients.</title>
        <authorList>
            <person name="Nguyen M.H."/>
            <person name="Kaul D."/>
            <person name="Muto C."/>
            <person name="Cheng S.J."/>
            <person name="Richter R.A."/>
            <person name="Bruno V.M."/>
            <person name="Liu G."/>
            <person name="Beyhan S."/>
            <person name="Sundermann A.J."/>
            <person name="Mounaud S."/>
            <person name="Pasculle A.W."/>
            <person name="Nierman W.C."/>
            <person name="Driscoll E."/>
            <person name="Cumbie R."/>
            <person name="Clancy C.J."/>
            <person name="Dupont C.L."/>
        </authorList>
    </citation>
    <scope>NUCLEOTIDE SEQUENCE [LARGE SCALE GENOMIC DNA]</scope>
    <source>
        <strain evidence="2 3">GL24</strain>
    </source>
</reference>
<evidence type="ECO:0000256" key="1">
    <source>
        <dbReference type="SAM" id="MobiDB-lite"/>
    </source>
</evidence>
<name>A0A9P6XS90_9FUNG</name>
<dbReference type="Proteomes" id="UP000740926">
    <property type="component" value="Unassembled WGS sequence"/>
</dbReference>
<protein>
    <submittedName>
        <fullName evidence="2">Uncharacterized protein</fullName>
    </submittedName>
</protein>
<proteinExistence type="predicted"/>
<sequence>MAVAGSGAAGRYPHRHQLSGHPHAVAGRAGRGRTGGRAVRFGGNRSAPGHRRPDLRSGVQRRHAARQPVDPGAQPARQRSGAGRCSARAGRCARLAARDAAAPPRWRGAAPGPQAADVPRQRGSSRSAGTAAG</sequence>
<evidence type="ECO:0000313" key="3">
    <source>
        <dbReference type="Proteomes" id="UP000740926"/>
    </source>
</evidence>
<dbReference type="EMBL" id="JAANIU010010826">
    <property type="protein sequence ID" value="KAG1531485.1"/>
    <property type="molecule type" value="Genomic_DNA"/>
</dbReference>
<feature type="region of interest" description="Disordered" evidence="1">
    <location>
        <begin position="1"/>
        <end position="133"/>
    </location>
</feature>
<comment type="caution">
    <text evidence="2">The sequence shown here is derived from an EMBL/GenBank/DDBJ whole genome shotgun (WGS) entry which is preliminary data.</text>
</comment>
<gene>
    <name evidence="2" type="ORF">G6F50_016666</name>
</gene>
<keyword evidence="3" id="KW-1185">Reference proteome</keyword>
<evidence type="ECO:0000313" key="2">
    <source>
        <dbReference type="EMBL" id="KAG1531485.1"/>
    </source>
</evidence>
<dbReference type="AlphaFoldDB" id="A0A9P6XS90"/>
<feature type="compositionally biased region" description="Low complexity" evidence="1">
    <location>
        <begin position="76"/>
        <end position="116"/>
    </location>
</feature>
<accession>A0A9P6XS90</accession>
<feature type="compositionally biased region" description="Polar residues" evidence="1">
    <location>
        <begin position="122"/>
        <end position="133"/>
    </location>
</feature>
<organism evidence="2 3">
    <name type="scientific">Rhizopus delemar</name>
    <dbReference type="NCBI Taxonomy" id="936053"/>
    <lineage>
        <taxon>Eukaryota</taxon>
        <taxon>Fungi</taxon>
        <taxon>Fungi incertae sedis</taxon>
        <taxon>Mucoromycota</taxon>
        <taxon>Mucoromycotina</taxon>
        <taxon>Mucoromycetes</taxon>
        <taxon>Mucorales</taxon>
        <taxon>Mucorineae</taxon>
        <taxon>Rhizopodaceae</taxon>
        <taxon>Rhizopus</taxon>
    </lineage>
</organism>